<feature type="binding site" description="axial binding residue" evidence="15">
    <location>
        <position position="403"/>
    </location>
    <ligand>
        <name>heme</name>
        <dbReference type="ChEBI" id="CHEBI:30413"/>
    </ligand>
    <ligandPart>
        <name>Fe</name>
        <dbReference type="ChEBI" id="CHEBI:18248"/>
    </ligandPart>
</feature>
<sequence length="463" mass="52733">MTEVTIELCEKFPNEKLIGFYRGVHPLIIVKDRLLMKHICVIDYDHFTLRMITNHEQYKLYTNLFHADGDTFKLLKKALSPAFTTSKLKNMFPLIVKCAEKLQTLGDKIVERGGIVKSDELMSRFTIDFICSCGMGLDFGLFDEKSDHFFEFATSLFHLPTWKAIGIILQHYFTFLSYFTKLQFHSMKKVQIFVDLVKKVCETRNYKPSGRHDFIDLLLEVALNGKLKGESNEKKNPDGSPAPIEFDLSDPYNFAAQVFVFFTGGFETSATTTSFALHQLAMHPDIQRRVQNEIDEVLSKFDNKLCYDAVRRMTLLEMVFLEAMRMFPPGGVLVRVCTKKYTFPGTSTTIEPGVHILIPVAVMHMDETIFENPEKFHPERFSSGYKESTGDMYIPFGVGRRMCIGSSLGHMQSTAGLAAVLQRFNVELAPTATEHVKPDRNIFYIHKAAGGLPIKLVPRILKS</sequence>
<keyword evidence="7 15" id="KW-0479">Metal-binding</keyword>
<evidence type="ECO:0000256" key="5">
    <source>
        <dbReference type="ARBA" id="ARBA00012109"/>
    </source>
</evidence>
<evidence type="ECO:0000256" key="7">
    <source>
        <dbReference type="ARBA" id="ARBA00022723"/>
    </source>
</evidence>
<keyword evidence="6 15" id="KW-0349">Heme</keyword>
<keyword evidence="10 16" id="KW-0560">Oxidoreductase</keyword>
<dbReference type="InParanoid" id="A0A212FEU1"/>
<dbReference type="GO" id="GO:0005506">
    <property type="term" value="F:iron ion binding"/>
    <property type="evidence" value="ECO:0007669"/>
    <property type="project" value="InterPro"/>
</dbReference>
<evidence type="ECO:0000313" key="17">
    <source>
        <dbReference type="EMBL" id="OWR52240.1"/>
    </source>
</evidence>
<dbReference type="InterPro" id="IPR001128">
    <property type="entry name" value="Cyt_P450"/>
</dbReference>
<keyword evidence="11 15" id="KW-0408">Iron</keyword>
<dbReference type="PANTHER" id="PTHR24292">
    <property type="entry name" value="CYTOCHROME P450"/>
    <property type="match status" value="1"/>
</dbReference>
<dbReference type="GO" id="GO:0020037">
    <property type="term" value="F:heme binding"/>
    <property type="evidence" value="ECO:0007669"/>
    <property type="project" value="InterPro"/>
</dbReference>
<evidence type="ECO:0000256" key="12">
    <source>
        <dbReference type="ARBA" id="ARBA00023033"/>
    </source>
</evidence>
<name>A0A212FEU1_DANPL</name>
<dbReference type="EMBL" id="AGBW02008897">
    <property type="protein sequence ID" value="OWR52240.1"/>
    <property type="molecule type" value="Genomic_DNA"/>
</dbReference>
<evidence type="ECO:0000313" key="18">
    <source>
        <dbReference type="Proteomes" id="UP000007151"/>
    </source>
</evidence>
<comment type="cofactor">
    <cofactor evidence="1 15">
        <name>heme</name>
        <dbReference type="ChEBI" id="CHEBI:30413"/>
    </cofactor>
</comment>
<dbReference type="InterPro" id="IPR050476">
    <property type="entry name" value="Insect_CytP450_Detox"/>
</dbReference>
<dbReference type="KEGG" id="dpl:KGM_209628"/>
<organism evidence="17 18">
    <name type="scientific">Danaus plexippus plexippus</name>
    <dbReference type="NCBI Taxonomy" id="278856"/>
    <lineage>
        <taxon>Eukaryota</taxon>
        <taxon>Metazoa</taxon>
        <taxon>Ecdysozoa</taxon>
        <taxon>Arthropoda</taxon>
        <taxon>Hexapoda</taxon>
        <taxon>Insecta</taxon>
        <taxon>Pterygota</taxon>
        <taxon>Neoptera</taxon>
        <taxon>Endopterygota</taxon>
        <taxon>Lepidoptera</taxon>
        <taxon>Glossata</taxon>
        <taxon>Ditrysia</taxon>
        <taxon>Papilionoidea</taxon>
        <taxon>Nymphalidae</taxon>
        <taxon>Danainae</taxon>
        <taxon>Danaini</taxon>
        <taxon>Danaina</taxon>
        <taxon>Danaus</taxon>
        <taxon>Danaus</taxon>
    </lineage>
</organism>
<evidence type="ECO:0000256" key="10">
    <source>
        <dbReference type="ARBA" id="ARBA00023002"/>
    </source>
</evidence>
<dbReference type="AlphaFoldDB" id="A0A212FEU1"/>
<dbReference type="Proteomes" id="UP000007151">
    <property type="component" value="Unassembled WGS sequence"/>
</dbReference>
<evidence type="ECO:0000256" key="2">
    <source>
        <dbReference type="ARBA" id="ARBA00004174"/>
    </source>
</evidence>
<reference evidence="17 18" key="1">
    <citation type="journal article" date="2011" name="Cell">
        <title>The monarch butterfly genome yields insights into long-distance migration.</title>
        <authorList>
            <person name="Zhan S."/>
            <person name="Merlin C."/>
            <person name="Boore J.L."/>
            <person name="Reppert S.M."/>
        </authorList>
    </citation>
    <scope>NUCLEOTIDE SEQUENCE [LARGE SCALE GENOMIC DNA]</scope>
    <source>
        <strain evidence="17">F-2</strain>
    </source>
</reference>
<keyword evidence="8" id="KW-0256">Endoplasmic reticulum</keyword>
<dbReference type="PRINTS" id="PR00385">
    <property type="entry name" value="P450"/>
</dbReference>
<dbReference type="InterPro" id="IPR002401">
    <property type="entry name" value="Cyt_P450_E_grp-I"/>
</dbReference>
<evidence type="ECO:0000256" key="14">
    <source>
        <dbReference type="ARBA" id="ARBA00047827"/>
    </source>
</evidence>
<dbReference type="PROSITE" id="PS00086">
    <property type="entry name" value="CYTOCHROME_P450"/>
    <property type="match status" value="1"/>
</dbReference>
<dbReference type="Gene3D" id="1.10.630.10">
    <property type="entry name" value="Cytochrome P450"/>
    <property type="match status" value="1"/>
</dbReference>
<dbReference type="PANTHER" id="PTHR24292:SF104">
    <property type="entry name" value="CYTOCHROME P450 308A1-RELATED"/>
    <property type="match status" value="1"/>
</dbReference>
<gene>
    <name evidence="17" type="ORF">KGM_209628</name>
</gene>
<comment type="subcellular location">
    <subcellularLocation>
        <location evidence="3">Endoplasmic reticulum membrane</location>
        <topology evidence="3">Peripheral membrane protein</topology>
    </subcellularLocation>
    <subcellularLocation>
        <location evidence="2">Microsome membrane</location>
        <topology evidence="2">Peripheral membrane protein</topology>
    </subcellularLocation>
</comment>
<dbReference type="PRINTS" id="PR00463">
    <property type="entry name" value="EP450I"/>
</dbReference>
<dbReference type="eggNOG" id="KOG0158">
    <property type="taxonomic scope" value="Eukaryota"/>
</dbReference>
<evidence type="ECO:0000256" key="1">
    <source>
        <dbReference type="ARBA" id="ARBA00001971"/>
    </source>
</evidence>
<comment type="caution">
    <text evidence="17">The sequence shown here is derived from an EMBL/GenBank/DDBJ whole genome shotgun (WGS) entry which is preliminary data.</text>
</comment>
<evidence type="ECO:0000256" key="11">
    <source>
        <dbReference type="ARBA" id="ARBA00023004"/>
    </source>
</evidence>
<dbReference type="InterPro" id="IPR017972">
    <property type="entry name" value="Cyt_P450_CS"/>
</dbReference>
<keyword evidence="9" id="KW-0492">Microsome</keyword>
<dbReference type="EC" id="1.14.14.1" evidence="5"/>
<dbReference type="SUPFAM" id="SSF48264">
    <property type="entry name" value="Cytochrome P450"/>
    <property type="match status" value="1"/>
</dbReference>
<evidence type="ECO:0000256" key="6">
    <source>
        <dbReference type="ARBA" id="ARBA00022617"/>
    </source>
</evidence>
<evidence type="ECO:0000256" key="9">
    <source>
        <dbReference type="ARBA" id="ARBA00022848"/>
    </source>
</evidence>
<evidence type="ECO:0000256" key="4">
    <source>
        <dbReference type="ARBA" id="ARBA00010617"/>
    </source>
</evidence>
<protein>
    <recommendedName>
        <fullName evidence="5">unspecific monooxygenase</fullName>
        <ecNumber evidence="5">1.14.14.1</ecNumber>
    </recommendedName>
</protein>
<proteinExistence type="inferred from homology"/>
<dbReference type="CDD" id="cd11056">
    <property type="entry name" value="CYP6-like"/>
    <property type="match status" value="1"/>
</dbReference>
<keyword evidence="13" id="KW-0472">Membrane</keyword>
<comment type="catalytic activity">
    <reaction evidence="14">
        <text>an organic molecule + reduced [NADPH--hemoprotein reductase] + O2 = an alcohol + oxidized [NADPH--hemoprotein reductase] + H2O + H(+)</text>
        <dbReference type="Rhea" id="RHEA:17149"/>
        <dbReference type="Rhea" id="RHEA-COMP:11964"/>
        <dbReference type="Rhea" id="RHEA-COMP:11965"/>
        <dbReference type="ChEBI" id="CHEBI:15377"/>
        <dbReference type="ChEBI" id="CHEBI:15378"/>
        <dbReference type="ChEBI" id="CHEBI:15379"/>
        <dbReference type="ChEBI" id="CHEBI:30879"/>
        <dbReference type="ChEBI" id="CHEBI:57618"/>
        <dbReference type="ChEBI" id="CHEBI:58210"/>
        <dbReference type="ChEBI" id="CHEBI:142491"/>
        <dbReference type="EC" id="1.14.14.1"/>
    </reaction>
</comment>
<dbReference type="InterPro" id="IPR036396">
    <property type="entry name" value="Cyt_P450_sf"/>
</dbReference>
<dbReference type="STRING" id="278856.A0A212FEU1"/>
<accession>A0A212FEU1</accession>
<evidence type="ECO:0000256" key="8">
    <source>
        <dbReference type="ARBA" id="ARBA00022824"/>
    </source>
</evidence>
<dbReference type="Pfam" id="PF00067">
    <property type="entry name" value="p450"/>
    <property type="match status" value="1"/>
</dbReference>
<dbReference type="GO" id="GO:0016712">
    <property type="term" value="F:oxidoreductase activity, acting on paired donors, with incorporation or reduction of molecular oxygen, reduced flavin or flavoprotein as one donor, and incorporation of one atom of oxygen"/>
    <property type="evidence" value="ECO:0007669"/>
    <property type="project" value="UniProtKB-EC"/>
</dbReference>
<evidence type="ECO:0000256" key="13">
    <source>
        <dbReference type="ARBA" id="ARBA00023136"/>
    </source>
</evidence>
<keyword evidence="12 16" id="KW-0503">Monooxygenase</keyword>
<dbReference type="FunFam" id="1.10.630.10:FF:000182">
    <property type="entry name" value="Cytochrome P450 3A4"/>
    <property type="match status" value="1"/>
</dbReference>
<dbReference type="GO" id="GO:0005789">
    <property type="term" value="C:endoplasmic reticulum membrane"/>
    <property type="evidence" value="ECO:0007669"/>
    <property type="project" value="UniProtKB-SubCell"/>
</dbReference>
<keyword evidence="18" id="KW-1185">Reference proteome</keyword>
<evidence type="ECO:0000256" key="16">
    <source>
        <dbReference type="RuleBase" id="RU000461"/>
    </source>
</evidence>
<comment type="similarity">
    <text evidence="4 16">Belongs to the cytochrome P450 family.</text>
</comment>
<evidence type="ECO:0000256" key="15">
    <source>
        <dbReference type="PIRSR" id="PIRSR602401-1"/>
    </source>
</evidence>
<evidence type="ECO:0000256" key="3">
    <source>
        <dbReference type="ARBA" id="ARBA00004406"/>
    </source>
</evidence>